<feature type="transmembrane region" description="Helical" evidence="1">
    <location>
        <begin position="6"/>
        <end position="25"/>
    </location>
</feature>
<protein>
    <submittedName>
        <fullName evidence="2">DUF6338 family protein</fullName>
    </submittedName>
</protein>
<dbReference type="InterPro" id="IPR045919">
    <property type="entry name" value="DUF6338"/>
</dbReference>
<dbReference type="Pfam" id="PF19865">
    <property type="entry name" value="DUF6338"/>
    <property type="match status" value="1"/>
</dbReference>
<dbReference type="EMBL" id="CP133194">
    <property type="protein sequence ID" value="WMN02161.1"/>
    <property type="molecule type" value="Genomic_DNA"/>
</dbReference>
<name>A0AAX3ZZM3_RHOER</name>
<dbReference type="RefSeq" id="WP_308372669.1">
    <property type="nucleotide sequence ID" value="NZ_CP133194.1"/>
</dbReference>
<geneLocation type="plasmid" evidence="2 3">
    <name>pMGMM8_4</name>
</geneLocation>
<dbReference type="Proteomes" id="UP001230933">
    <property type="component" value="Plasmid pMGMM8_4"/>
</dbReference>
<evidence type="ECO:0000313" key="2">
    <source>
        <dbReference type="EMBL" id="WMN02161.1"/>
    </source>
</evidence>
<keyword evidence="1" id="KW-1133">Transmembrane helix</keyword>
<feature type="transmembrane region" description="Helical" evidence="1">
    <location>
        <begin position="46"/>
        <end position="75"/>
    </location>
</feature>
<dbReference type="AlphaFoldDB" id="A0AAX3ZZM3"/>
<proteinExistence type="predicted"/>
<accession>A0AAX3ZZM3</accession>
<reference evidence="2" key="1">
    <citation type="submission" date="2023-08" db="EMBL/GenBank/DDBJ databases">
        <title>Isolation and Characterization of Rhodococcus erythropolis MGMM8.</title>
        <authorList>
            <person name="Diabankana R.G.C."/>
            <person name="Afordoanyi D.M."/>
            <person name="Validov S.Z."/>
        </authorList>
    </citation>
    <scope>NUCLEOTIDE SEQUENCE</scope>
    <source>
        <strain evidence="2">MGMM8</strain>
        <plasmid evidence="2">pMGMM8_4</plasmid>
    </source>
</reference>
<evidence type="ECO:0000256" key="1">
    <source>
        <dbReference type="SAM" id="Phobius"/>
    </source>
</evidence>
<feature type="transmembrane region" description="Helical" evidence="1">
    <location>
        <begin position="95"/>
        <end position="117"/>
    </location>
</feature>
<keyword evidence="2" id="KW-0614">Plasmid</keyword>
<evidence type="ECO:0000313" key="3">
    <source>
        <dbReference type="Proteomes" id="UP001230933"/>
    </source>
</evidence>
<organism evidence="2 3">
    <name type="scientific">Rhodococcus erythropolis</name>
    <name type="common">Arthrobacter picolinophilus</name>
    <dbReference type="NCBI Taxonomy" id="1833"/>
    <lineage>
        <taxon>Bacteria</taxon>
        <taxon>Bacillati</taxon>
        <taxon>Actinomycetota</taxon>
        <taxon>Actinomycetes</taxon>
        <taxon>Mycobacteriales</taxon>
        <taxon>Nocardiaceae</taxon>
        <taxon>Rhodococcus</taxon>
        <taxon>Rhodococcus erythropolis group</taxon>
    </lineage>
</organism>
<gene>
    <name evidence="2" type="ORF">QIE55_33455</name>
</gene>
<keyword evidence="1" id="KW-0472">Membrane</keyword>
<sequence length="232" mass="24969">MTISTWFAVLAFFLFVAPGLLYDLASAKKRIKRPETAFTEISRTALVSTVCSLAALGLLAIVSWITGICGVHPLPNLPALIRGGTVYIADHLGEVVFAAALGLALSLGISYLGYWYIHRGEPSDIDYISAWRSVLRDDRPTPTTPVHVMVKLKNGSTWAGRVAKYSPDPDLADRELVLEPPLAARKDSTVDIKPLNAKWTRVILSGPEIVSIAVSYGDATSPPPPPAPPTTP</sequence>
<keyword evidence="1" id="KW-0812">Transmembrane</keyword>